<dbReference type="InterPro" id="IPR011545">
    <property type="entry name" value="DEAD/DEAH_box_helicase_dom"/>
</dbReference>
<keyword evidence="1" id="KW-0547">Nucleotide-binding</keyword>
<proteinExistence type="predicted"/>
<dbReference type="SMART" id="SM00490">
    <property type="entry name" value="HELICc"/>
    <property type="match status" value="1"/>
</dbReference>
<dbReference type="InterPro" id="IPR050474">
    <property type="entry name" value="Hel308_SKI2-like"/>
</dbReference>
<comment type="caution">
    <text evidence="7">The sequence shown here is derived from an EMBL/GenBank/DDBJ whole genome shotgun (WGS) entry which is preliminary data.</text>
</comment>
<dbReference type="Gene3D" id="3.40.50.300">
    <property type="entry name" value="P-loop containing nucleotide triphosphate hydrolases"/>
    <property type="match status" value="2"/>
</dbReference>
<reference evidence="7 8" key="1">
    <citation type="submission" date="2024-05" db="EMBL/GenBank/DDBJ databases">
        <title>Genome sequencing of Marine Estuary Bacteria, Shewanella vesiculosa and S. baltica, and Pseudomonas syringae.</title>
        <authorList>
            <person name="Gurung A."/>
            <person name="Maclea K.S."/>
        </authorList>
    </citation>
    <scope>NUCLEOTIDE SEQUENCE [LARGE SCALE GENOMIC DNA]</scope>
    <source>
        <strain evidence="7 8">1A</strain>
    </source>
</reference>
<dbReference type="EMBL" id="JBDPZN010000016">
    <property type="protein sequence ID" value="MEO3684543.1"/>
    <property type="molecule type" value="Genomic_DNA"/>
</dbReference>
<name>A0ABV0FUN2_9GAMM</name>
<dbReference type="PANTHER" id="PTHR47961:SF6">
    <property type="entry name" value="DNA-DIRECTED DNA POLYMERASE"/>
    <property type="match status" value="1"/>
</dbReference>
<dbReference type="Proteomes" id="UP001477278">
    <property type="component" value="Unassembled WGS sequence"/>
</dbReference>
<evidence type="ECO:0000259" key="5">
    <source>
        <dbReference type="PROSITE" id="PS51192"/>
    </source>
</evidence>
<evidence type="ECO:0000256" key="1">
    <source>
        <dbReference type="ARBA" id="ARBA00022741"/>
    </source>
</evidence>
<accession>A0ABV0FUN2</accession>
<protein>
    <submittedName>
        <fullName evidence="7">DEAD/DEAH box helicase</fullName>
    </submittedName>
</protein>
<keyword evidence="3 7" id="KW-0347">Helicase</keyword>
<feature type="domain" description="Helicase C-terminal" evidence="6">
    <location>
        <begin position="544"/>
        <end position="690"/>
    </location>
</feature>
<dbReference type="Pfam" id="PF00271">
    <property type="entry name" value="Helicase_C"/>
    <property type="match status" value="1"/>
</dbReference>
<dbReference type="PROSITE" id="PS51192">
    <property type="entry name" value="HELICASE_ATP_BIND_1"/>
    <property type="match status" value="1"/>
</dbReference>
<dbReference type="InterPro" id="IPR027417">
    <property type="entry name" value="P-loop_NTPase"/>
</dbReference>
<evidence type="ECO:0000256" key="3">
    <source>
        <dbReference type="ARBA" id="ARBA00022806"/>
    </source>
</evidence>
<keyword evidence="4" id="KW-0067">ATP-binding</keyword>
<dbReference type="Pfam" id="PF00270">
    <property type="entry name" value="DEAD"/>
    <property type="match status" value="1"/>
</dbReference>
<dbReference type="PANTHER" id="PTHR47961">
    <property type="entry name" value="DNA POLYMERASE THETA, PUTATIVE (AFU_ORTHOLOGUE AFUA_1G05260)-RELATED"/>
    <property type="match status" value="1"/>
</dbReference>
<dbReference type="SMART" id="SM00487">
    <property type="entry name" value="DEXDc"/>
    <property type="match status" value="1"/>
</dbReference>
<evidence type="ECO:0000259" key="6">
    <source>
        <dbReference type="PROSITE" id="PS51194"/>
    </source>
</evidence>
<evidence type="ECO:0000256" key="4">
    <source>
        <dbReference type="ARBA" id="ARBA00022840"/>
    </source>
</evidence>
<keyword evidence="8" id="KW-1185">Reference proteome</keyword>
<dbReference type="PROSITE" id="PS51194">
    <property type="entry name" value="HELICASE_CTER"/>
    <property type="match status" value="1"/>
</dbReference>
<feature type="domain" description="Helicase ATP-binding" evidence="5">
    <location>
        <begin position="254"/>
        <end position="431"/>
    </location>
</feature>
<organism evidence="7 8">
    <name type="scientific">Shewanella vesiculosa</name>
    <dbReference type="NCBI Taxonomy" id="518738"/>
    <lineage>
        <taxon>Bacteria</taxon>
        <taxon>Pseudomonadati</taxon>
        <taxon>Pseudomonadota</taxon>
        <taxon>Gammaproteobacteria</taxon>
        <taxon>Alteromonadales</taxon>
        <taxon>Shewanellaceae</taxon>
        <taxon>Shewanella</taxon>
    </lineage>
</organism>
<evidence type="ECO:0000313" key="7">
    <source>
        <dbReference type="EMBL" id="MEO3684543.1"/>
    </source>
</evidence>
<dbReference type="InterPro" id="IPR001650">
    <property type="entry name" value="Helicase_C-like"/>
</dbReference>
<gene>
    <name evidence="7" type="ORF">ABHN84_19970</name>
</gene>
<dbReference type="InterPro" id="IPR014001">
    <property type="entry name" value="Helicase_ATP-bd"/>
</dbReference>
<dbReference type="GO" id="GO:0004386">
    <property type="term" value="F:helicase activity"/>
    <property type="evidence" value="ECO:0007669"/>
    <property type="project" value="UniProtKB-KW"/>
</dbReference>
<dbReference type="SUPFAM" id="SSF52540">
    <property type="entry name" value="P-loop containing nucleoside triphosphate hydrolases"/>
    <property type="match status" value="1"/>
</dbReference>
<evidence type="ECO:0000256" key="2">
    <source>
        <dbReference type="ARBA" id="ARBA00022801"/>
    </source>
</evidence>
<evidence type="ECO:0000313" key="8">
    <source>
        <dbReference type="Proteomes" id="UP001477278"/>
    </source>
</evidence>
<keyword evidence="2" id="KW-0378">Hydrolase</keyword>
<sequence>MKPEKRTRFAAAITLSKGKMYEYGIPVEDHLEFPKGLDLDMQFPLAIGTLGDIASETVGRVAGSEDGIETPQDEIIFSAQVLQAFDESLLNRSISFNLRLLSAAGFYLGNIPGNAAVQISRLSQLSESEADPDPFAKAVRFALDKPWVRSRVAFEIPRARAILVALQRHYATGLENSAVVSGIRNLRNWAYSSATAHELLMSDLLGAVAVNRIANSAWTLIPQYSELAPEIWRPYLSRALSIKEMWPSQRMLGEAGLYRGQSSVVQMPTSTGKSRATELVIRSAFLSSRTKLALVIAPFRALCQEIASDLDKAFKDDGYSVNQVSDALQLDIDLNILGLEIETKPQVVVLTPEKLLFLLRQEPDIVSNAGLVVYDEGHQFDTGTRGVTYELLLTSIKRILSEDAQSVLISAVIQNASAVANWLLEDQSKVVADNSMQSRRLVAFASIPKNVTDGQLQFNVLADSEQSFYVPRVIVSEKMPRLKGERKDRLFPTKESGSIALYLALLLLKNGGVAIYAGKKASVAKIVRDAVEDTFLRGISLPSPLDQSDPEEIRRFVRLYSENFGDDAYLTKAAGIGIFAHHGNTPQGVRLAIEHAMRQRLIRLIVCTSTLAQGVNLPIRYLLVTSAMVGRESIRVRDFHNLMGRAGRAGMYGEGTVIFTDHRLYDERSTQSYRWSDTVNLIKPDTAESTGSTLLSLFDPMTNDSGRDPITKPSPSEIATQIVDNWDGLWAGVGNISEDLIRKGYSVASLRAQLGGKKKIVEAVESFLMTYRSDVDSETFVANAKVLSSETLAYSLATPEQQMLLSGIFESVARRIEKLVPDTTTQHRFGRTLLGIDYALAIDTWVSANEQTLEEVSSASELFKRVWPLLVSLSTEKRLHDTTPNVALGRLATGWLEGHSFAVLLQQLDDIGAKYPHGANFRTFDLDLVVDLCEQTFGFEFALLLAAVKEAFLTLAAEEIGDEFRGYADLLQKRLKYGLPGQEPISYYEAGFSERVIAQHMALTILDTAETSYEASSLIRDNLADFELVLHNYPSYFRDVFQGIVAPLT</sequence>
<dbReference type="RefSeq" id="WP_347690964.1">
    <property type="nucleotide sequence ID" value="NZ_JBDPZN010000016.1"/>
</dbReference>